<sequence>METYGADILDIADELTDTYVEVFTAPPWDDRDPEKTRAAFRERMETDVPRPGFRGFVARSADGIDGFATGWTTLAPFRTDRSYGQVTELLGEERVSKLIVGAFEVDELAVRERARGTGLGRRLLETLIADQPSGAWLLTARKAVDTIAFYERVGWHRPEPLPGVVNDIVVFLSPGHPGL</sequence>
<feature type="domain" description="N-acetyltransferase" evidence="1">
    <location>
        <begin position="6"/>
        <end position="177"/>
    </location>
</feature>
<dbReference type="SUPFAM" id="SSF55729">
    <property type="entry name" value="Acyl-CoA N-acyltransferases (Nat)"/>
    <property type="match status" value="1"/>
</dbReference>
<dbReference type="EMBL" id="JACHGT010000004">
    <property type="protein sequence ID" value="MBB6034527.1"/>
    <property type="molecule type" value="Genomic_DNA"/>
</dbReference>
<comment type="caution">
    <text evidence="2">The sequence shown here is derived from an EMBL/GenBank/DDBJ whole genome shotgun (WGS) entry which is preliminary data.</text>
</comment>
<dbReference type="Gene3D" id="3.40.630.30">
    <property type="match status" value="1"/>
</dbReference>
<dbReference type="AlphaFoldDB" id="A0A841FMT9"/>
<name>A0A841FMT9_9ACTN</name>
<accession>A0A841FMT9</accession>
<dbReference type="InterPro" id="IPR000182">
    <property type="entry name" value="GNAT_dom"/>
</dbReference>
<evidence type="ECO:0000313" key="3">
    <source>
        <dbReference type="Proteomes" id="UP000548476"/>
    </source>
</evidence>
<dbReference type="Pfam" id="PF13508">
    <property type="entry name" value="Acetyltransf_7"/>
    <property type="match status" value="1"/>
</dbReference>
<organism evidence="2 3">
    <name type="scientific">Phytomonospora endophytica</name>
    <dbReference type="NCBI Taxonomy" id="714109"/>
    <lineage>
        <taxon>Bacteria</taxon>
        <taxon>Bacillati</taxon>
        <taxon>Actinomycetota</taxon>
        <taxon>Actinomycetes</taxon>
        <taxon>Micromonosporales</taxon>
        <taxon>Micromonosporaceae</taxon>
        <taxon>Phytomonospora</taxon>
    </lineage>
</organism>
<dbReference type="CDD" id="cd04301">
    <property type="entry name" value="NAT_SF"/>
    <property type="match status" value="1"/>
</dbReference>
<dbReference type="GO" id="GO:0016747">
    <property type="term" value="F:acyltransferase activity, transferring groups other than amino-acyl groups"/>
    <property type="evidence" value="ECO:0007669"/>
    <property type="project" value="InterPro"/>
</dbReference>
<protein>
    <submittedName>
        <fullName evidence="2">GNAT superfamily N-acetyltransferase</fullName>
    </submittedName>
</protein>
<proteinExistence type="predicted"/>
<dbReference type="RefSeq" id="WP_184787374.1">
    <property type="nucleotide sequence ID" value="NZ_BONT01000088.1"/>
</dbReference>
<gene>
    <name evidence="2" type="ORF">HNR73_002377</name>
</gene>
<dbReference type="Proteomes" id="UP000548476">
    <property type="component" value="Unassembled WGS sequence"/>
</dbReference>
<keyword evidence="2" id="KW-0808">Transferase</keyword>
<dbReference type="PROSITE" id="PS51186">
    <property type="entry name" value="GNAT"/>
    <property type="match status" value="1"/>
</dbReference>
<dbReference type="InterPro" id="IPR016181">
    <property type="entry name" value="Acyl_CoA_acyltransferase"/>
</dbReference>
<reference evidence="2 3" key="1">
    <citation type="submission" date="2020-08" db="EMBL/GenBank/DDBJ databases">
        <title>Genomic Encyclopedia of Type Strains, Phase IV (KMG-IV): sequencing the most valuable type-strain genomes for metagenomic binning, comparative biology and taxonomic classification.</title>
        <authorList>
            <person name="Goeker M."/>
        </authorList>
    </citation>
    <scope>NUCLEOTIDE SEQUENCE [LARGE SCALE GENOMIC DNA]</scope>
    <source>
        <strain evidence="2 3">YIM 65646</strain>
    </source>
</reference>
<evidence type="ECO:0000259" key="1">
    <source>
        <dbReference type="PROSITE" id="PS51186"/>
    </source>
</evidence>
<evidence type="ECO:0000313" key="2">
    <source>
        <dbReference type="EMBL" id="MBB6034527.1"/>
    </source>
</evidence>
<keyword evidence="3" id="KW-1185">Reference proteome</keyword>